<comment type="caution">
    <text evidence="1">The sequence shown here is derived from an EMBL/GenBank/DDBJ whole genome shotgun (WGS) entry which is preliminary data.</text>
</comment>
<accession>A0A0F3RCK0</accession>
<dbReference type="InterPro" id="IPR011010">
    <property type="entry name" value="DNA_brk_join_enz"/>
</dbReference>
<sequence>MRDYVCISLYTAARKGNVLAMAWKDINWEKRLGKFQILKMGNRM</sequence>
<dbReference type="SUPFAM" id="SSF56349">
    <property type="entry name" value="DNA breaking-rejoining enzymes"/>
    <property type="match status" value="1"/>
</dbReference>
<reference evidence="1 2" key="1">
    <citation type="submission" date="2015-01" db="EMBL/GenBank/DDBJ databases">
        <title>Genome Sequencing of Rickettsiales /home/snadendla/prok_pipe/test/illegal_ec_num.txt.</title>
        <authorList>
            <person name="Daugherty S.C."/>
            <person name="Su Q."/>
            <person name="Abolude K."/>
            <person name="Beier-Sexton M."/>
            <person name="Carlyon J.A."/>
            <person name="Carter R."/>
            <person name="Day N.P."/>
            <person name="Dumler S.J."/>
            <person name="Dyachenko V."/>
            <person name="Godinez A."/>
            <person name="Kurtti T.J."/>
            <person name="Lichay M."/>
            <person name="Mullins K.E."/>
            <person name="Ott S."/>
            <person name="Pappas-Brown V."/>
            <person name="Paris D.H."/>
            <person name="Patel P."/>
            <person name="Richards A.L."/>
            <person name="Sadzewicz L."/>
            <person name="Sears K."/>
            <person name="Seidman D."/>
            <person name="Sengamalay N."/>
            <person name="Stenos J."/>
            <person name="Tallon L.J."/>
            <person name="Vincent G."/>
            <person name="Fraser C.M."/>
            <person name="Munderloh U."/>
            <person name="Dunning-Hotopp J.C."/>
        </authorList>
    </citation>
    <scope>NUCLEOTIDE SEQUENCE [LARGE SCALE GENOMIC DNA]</scope>
    <source>
        <strain evidence="1 2">T170-B</strain>
    </source>
</reference>
<name>A0A0F3RCK0_9RICK</name>
<dbReference type="EMBL" id="LAOQ01000007">
    <property type="protein sequence ID" value="KJW04018.1"/>
    <property type="molecule type" value="Genomic_DNA"/>
</dbReference>
<organism evidence="1 2">
    <name type="scientific">Rickettsia argasii T170-B</name>
    <dbReference type="NCBI Taxonomy" id="1268837"/>
    <lineage>
        <taxon>Bacteria</taxon>
        <taxon>Pseudomonadati</taxon>
        <taxon>Pseudomonadota</taxon>
        <taxon>Alphaproteobacteria</taxon>
        <taxon>Rickettsiales</taxon>
        <taxon>Rickettsiaceae</taxon>
        <taxon>Rickettsieae</taxon>
        <taxon>Rickettsia</taxon>
        <taxon>spotted fever group</taxon>
    </lineage>
</organism>
<proteinExistence type="predicted"/>
<keyword evidence="2" id="KW-1185">Reference proteome</keyword>
<evidence type="ECO:0000313" key="1">
    <source>
        <dbReference type="EMBL" id="KJW04018.1"/>
    </source>
</evidence>
<dbReference type="GO" id="GO:0003677">
    <property type="term" value="F:DNA binding"/>
    <property type="evidence" value="ECO:0007669"/>
    <property type="project" value="InterPro"/>
</dbReference>
<protein>
    <recommendedName>
        <fullName evidence="3">Phage integrase family protein</fullName>
    </recommendedName>
</protein>
<evidence type="ECO:0008006" key="3">
    <source>
        <dbReference type="Google" id="ProtNLM"/>
    </source>
</evidence>
<dbReference type="Proteomes" id="UP000033736">
    <property type="component" value="Unassembled WGS sequence"/>
</dbReference>
<dbReference type="AlphaFoldDB" id="A0A0F3RCK0"/>
<evidence type="ECO:0000313" key="2">
    <source>
        <dbReference type="Proteomes" id="UP000033736"/>
    </source>
</evidence>
<gene>
    <name evidence="1" type="ORF">RAT170B_1545</name>
</gene>